<sequence>MLGLLLRVLPFWVREPLLIAVGSVLGARITYLAVHEHDRVAAVLGAVFLVFTAIRVRVVVRALRARRNPGPATGPAASADGAPSEAVARAWAQAQVAAPAPAAAGSAPGPVTAGKEPNPWGQAVAAVAVFGAIAAALWLAPDVLPADDDTPRPASCSDTEDEALPAVYEKTPRAATGDELCEALNRPDLARLLGTPTEIATSASGTSNTAALTDGKVAQPEAEVTFDTYTVNLSATYNGLSTAQYVRLVKIAGNEGEKKLRTLTVLGRPALLSSEHTMKIEFSLGGEGSSGPVQQGPLARTLSVALDSRDRGGSYDITVWSESGALPDDGVLLGIAEKVLPTIPERSVR</sequence>
<evidence type="ECO:0000313" key="1">
    <source>
        <dbReference type="EMBL" id="USQ87947.1"/>
    </source>
</evidence>
<dbReference type="Pfam" id="PF19721">
    <property type="entry name" value="DUF6215"/>
    <property type="match status" value="1"/>
</dbReference>
<dbReference type="EMBL" id="CP099468">
    <property type="protein sequence ID" value="USQ87947.1"/>
    <property type="molecule type" value="Genomic_DNA"/>
</dbReference>
<dbReference type="RefSeq" id="WP_252554101.1">
    <property type="nucleotide sequence ID" value="NZ_CP099468.1"/>
</dbReference>
<protein>
    <submittedName>
        <fullName evidence="1">DUF6215 domain-containing protein</fullName>
    </submittedName>
</protein>
<dbReference type="Proteomes" id="UP001056374">
    <property type="component" value="Chromosome"/>
</dbReference>
<dbReference type="InterPro" id="IPR046187">
    <property type="entry name" value="DUF6215"/>
</dbReference>
<evidence type="ECO:0000313" key="2">
    <source>
        <dbReference type="Proteomes" id="UP001056374"/>
    </source>
</evidence>
<keyword evidence="2" id="KW-1185">Reference proteome</keyword>
<name>A0ABY4ZGD5_9ACTN</name>
<proteinExistence type="predicted"/>
<accession>A0ABY4ZGD5</accession>
<organism evidence="1 2">
    <name type="scientific">Streptomyces phaeoluteigriseus</name>
    <dbReference type="NCBI Taxonomy" id="114686"/>
    <lineage>
        <taxon>Bacteria</taxon>
        <taxon>Bacillati</taxon>
        <taxon>Actinomycetota</taxon>
        <taxon>Actinomycetes</taxon>
        <taxon>Kitasatosporales</taxon>
        <taxon>Streptomycetaceae</taxon>
        <taxon>Streptomyces</taxon>
        <taxon>Streptomyces aurantiacus group</taxon>
    </lineage>
</organism>
<reference evidence="1" key="1">
    <citation type="submission" date="2022-06" db="EMBL/GenBank/DDBJ databases">
        <title>Complete genome sequence of soil microorganisms Streptomyces sp. Qhu-M197 isolated from Alpine meadows habitats on the Tibetan Plateau.</title>
        <authorList>
            <person name="Zhang B."/>
            <person name="Xiang X."/>
            <person name="Fan J."/>
        </authorList>
    </citation>
    <scope>NUCLEOTIDE SEQUENCE</scope>
    <source>
        <strain evidence="1">Qhu-M197</strain>
    </source>
</reference>
<gene>
    <name evidence="1" type="ORF">NFX46_31970</name>
</gene>